<dbReference type="InterPro" id="IPR022698">
    <property type="entry name" value="OrsD"/>
</dbReference>
<gene>
    <name evidence="2" type="ORF">L227DRAFT_477938</name>
</gene>
<evidence type="ECO:0000313" key="3">
    <source>
        <dbReference type="Proteomes" id="UP000313359"/>
    </source>
</evidence>
<feature type="non-terminal residue" evidence="2">
    <location>
        <position position="610"/>
    </location>
</feature>
<reference evidence="2" key="1">
    <citation type="journal article" date="2018" name="Genome Biol. Evol.">
        <title>Genomics and development of Lentinus tigrinus, a white-rot wood-decaying mushroom with dimorphic fruiting bodies.</title>
        <authorList>
            <person name="Wu B."/>
            <person name="Xu Z."/>
            <person name="Knudson A."/>
            <person name="Carlson A."/>
            <person name="Chen N."/>
            <person name="Kovaka S."/>
            <person name="LaButti K."/>
            <person name="Lipzen A."/>
            <person name="Pennachio C."/>
            <person name="Riley R."/>
            <person name="Schakwitz W."/>
            <person name="Umezawa K."/>
            <person name="Ohm R.A."/>
            <person name="Grigoriev I.V."/>
            <person name="Nagy L.G."/>
            <person name="Gibbons J."/>
            <person name="Hibbett D."/>
        </authorList>
    </citation>
    <scope>NUCLEOTIDE SEQUENCE [LARGE SCALE GENOMIC DNA]</scope>
    <source>
        <strain evidence="2">ALCF2SS1-6</strain>
    </source>
</reference>
<evidence type="ECO:0000259" key="1">
    <source>
        <dbReference type="PROSITE" id="PS00028"/>
    </source>
</evidence>
<dbReference type="EMBL" id="ML122446">
    <property type="protein sequence ID" value="RPD52088.1"/>
    <property type="molecule type" value="Genomic_DNA"/>
</dbReference>
<name>A0A5C2RKE5_9APHY</name>
<dbReference type="AlphaFoldDB" id="A0A5C2RKE5"/>
<dbReference type="PROSITE" id="PS00028">
    <property type="entry name" value="ZINC_FINGER_C2H2_1"/>
    <property type="match status" value="1"/>
</dbReference>
<accession>A0A5C2RKE5</accession>
<dbReference type="OrthoDB" id="2747940at2759"/>
<dbReference type="InterPro" id="IPR013087">
    <property type="entry name" value="Znf_C2H2_type"/>
</dbReference>
<dbReference type="Pfam" id="PF12013">
    <property type="entry name" value="OrsD"/>
    <property type="match status" value="1"/>
</dbReference>
<keyword evidence="3" id="KW-1185">Reference proteome</keyword>
<dbReference type="Proteomes" id="UP000313359">
    <property type="component" value="Unassembled WGS sequence"/>
</dbReference>
<feature type="non-terminal residue" evidence="2">
    <location>
        <position position="1"/>
    </location>
</feature>
<feature type="domain" description="C2H2-type" evidence="1">
    <location>
        <begin position="93"/>
        <end position="114"/>
    </location>
</feature>
<sequence>LYDTAANVFKAYGMLINRRLNSLICLQCKAVVLPQNVKPHLAKLHPGHKVQVNEQLVMDTATAEGILNTWPKLPSKGIPVQYAGLPCKVGVRCVACRTMYSKFKTMQKHARLAHGIIVDPKAPRRYSLMQHFANFPGVKSWFPVYGHSTLPTSSTPSAQYLSDLRKRLDEHSALLAGQVDYRQMSPWHTTTGWYSWLADKQPQDIFPYSDHPKAAQEQWTTVIDWVHCFFDYAYHLPSASSELALQILNTEAGNSEFNHTPFGPHQMGDTQQAYRQLFTQFIIFLIRIADSTSNYDLKLPVDVQEALQEFQQLALTPTASYQASGVQEFICNILIALWTKTYPPVGRTLFNDPTIRFIMHTQVKPDLSLKDPHQVTGILAKMTYCMRLAFLAYAHQQFDPETPENTLATEVRSLQPWFTVGQESTFHTIRSLQHRASALVMSSQNEPNMAWKDGSDYTVMIFKGGQVSLPNLISCQAALEDRSIHILLHDLLFDHNFSIDISRLRDDMGNSDPDYSLFTDRVNRPVLGPVDRLAQHILDTPALCERFVLAIENGEVIWNAVNLSIWLSTYTQFNLLCLVQVEMNCGAPGRTTELTAMPRVNTRTGMLRAL</sequence>
<evidence type="ECO:0000313" key="2">
    <source>
        <dbReference type="EMBL" id="RPD52088.1"/>
    </source>
</evidence>
<dbReference type="STRING" id="1328759.A0A5C2RKE5"/>
<protein>
    <recommendedName>
        <fullName evidence="1">C2H2-type domain-containing protein</fullName>
    </recommendedName>
</protein>
<organism evidence="2 3">
    <name type="scientific">Lentinus tigrinus ALCF2SS1-6</name>
    <dbReference type="NCBI Taxonomy" id="1328759"/>
    <lineage>
        <taxon>Eukaryota</taxon>
        <taxon>Fungi</taxon>
        <taxon>Dikarya</taxon>
        <taxon>Basidiomycota</taxon>
        <taxon>Agaricomycotina</taxon>
        <taxon>Agaricomycetes</taxon>
        <taxon>Polyporales</taxon>
        <taxon>Polyporaceae</taxon>
        <taxon>Lentinus</taxon>
    </lineage>
</organism>
<proteinExistence type="predicted"/>